<dbReference type="InterPro" id="IPR023378">
    <property type="entry name" value="YheA/YmcA-like_dom_sf"/>
</dbReference>
<reference evidence="1" key="1">
    <citation type="submission" date="2020-10" db="EMBL/GenBank/DDBJ databases">
        <authorList>
            <person name="Gilroy R."/>
        </authorList>
    </citation>
    <scope>NUCLEOTIDE SEQUENCE</scope>
    <source>
        <strain evidence="1">11159</strain>
    </source>
</reference>
<name>A0A9D9GY05_9BACL</name>
<sequence>MDIELINKCFELKDLIHNLKEYKDAIDSELKMENDDEVKLLSYYKDLAIMDYEDNLKHFSKNSKEVLESSKVLSNRIYELNNHPLVKDYKEKLDKLNKIYNEIDKELFGDIDA</sequence>
<proteinExistence type="predicted"/>
<gene>
    <name evidence="1" type="ORF">IAC58_06020</name>
</gene>
<dbReference type="Pfam" id="PF06133">
    <property type="entry name" value="Com_YlbF"/>
    <property type="match status" value="1"/>
</dbReference>
<dbReference type="Proteomes" id="UP000823613">
    <property type="component" value="Unassembled WGS sequence"/>
</dbReference>
<reference evidence="1" key="2">
    <citation type="journal article" date="2021" name="PeerJ">
        <title>Extensive microbial diversity within the chicken gut microbiome revealed by metagenomics and culture.</title>
        <authorList>
            <person name="Gilroy R."/>
            <person name="Ravi A."/>
            <person name="Getino M."/>
            <person name="Pursley I."/>
            <person name="Horton D.L."/>
            <person name="Alikhan N.F."/>
            <person name="Baker D."/>
            <person name="Gharbi K."/>
            <person name="Hall N."/>
            <person name="Watson M."/>
            <person name="Adriaenssens E.M."/>
            <person name="Foster-Nyarko E."/>
            <person name="Jarju S."/>
            <person name="Secka A."/>
            <person name="Antonio M."/>
            <person name="Oren A."/>
            <person name="Chaudhuri R.R."/>
            <person name="La Ragione R."/>
            <person name="Hildebrand F."/>
            <person name="Pallen M.J."/>
        </authorList>
    </citation>
    <scope>NUCLEOTIDE SEQUENCE</scope>
    <source>
        <strain evidence="1">11159</strain>
    </source>
</reference>
<evidence type="ECO:0000313" key="2">
    <source>
        <dbReference type="Proteomes" id="UP000823613"/>
    </source>
</evidence>
<dbReference type="Gene3D" id="1.20.1500.10">
    <property type="entry name" value="YheA/YmcA-like"/>
    <property type="match status" value="1"/>
</dbReference>
<accession>A0A9D9GY05</accession>
<dbReference type="InterPro" id="IPR010368">
    <property type="entry name" value="Com_YlbF"/>
</dbReference>
<evidence type="ECO:0000313" key="1">
    <source>
        <dbReference type="EMBL" id="MBO8428078.1"/>
    </source>
</evidence>
<dbReference type="EMBL" id="JADIMY010000117">
    <property type="protein sequence ID" value="MBO8428078.1"/>
    <property type="molecule type" value="Genomic_DNA"/>
</dbReference>
<protein>
    <submittedName>
        <fullName evidence="1">YlbF family regulator</fullName>
    </submittedName>
</protein>
<comment type="caution">
    <text evidence="1">The sequence shown here is derived from an EMBL/GenBank/DDBJ whole genome shotgun (WGS) entry which is preliminary data.</text>
</comment>
<organism evidence="1 2">
    <name type="scientific">Candidatus Onthovivens merdipullorum</name>
    <dbReference type="NCBI Taxonomy" id="2840889"/>
    <lineage>
        <taxon>Bacteria</taxon>
        <taxon>Bacillati</taxon>
        <taxon>Bacillota</taxon>
        <taxon>Bacilli</taxon>
        <taxon>Bacillales</taxon>
        <taxon>Candidatus Onthovivens</taxon>
    </lineage>
</organism>
<dbReference type="AlphaFoldDB" id="A0A9D9GY05"/>
<dbReference type="SUPFAM" id="SSF158622">
    <property type="entry name" value="YheA/YmcA-like"/>
    <property type="match status" value="1"/>
</dbReference>